<dbReference type="PANTHER" id="PTHR43828:SF3">
    <property type="entry name" value="CHROMO DOMAIN-CONTAINING PROTEIN"/>
    <property type="match status" value="1"/>
</dbReference>
<dbReference type="InterPro" id="IPR036887">
    <property type="entry name" value="HTH_APSES_sf"/>
</dbReference>
<feature type="region of interest" description="Disordered" evidence="4">
    <location>
        <begin position="584"/>
        <end position="608"/>
    </location>
</feature>
<dbReference type="SMART" id="SM01252">
    <property type="entry name" value="KilA-N"/>
    <property type="match status" value="1"/>
</dbReference>
<dbReference type="GO" id="GO:0030907">
    <property type="term" value="C:MBF transcription complex"/>
    <property type="evidence" value="ECO:0007669"/>
    <property type="project" value="TreeGrafter"/>
</dbReference>
<feature type="repeat" description="ANK" evidence="3">
    <location>
        <begin position="217"/>
        <end position="249"/>
    </location>
</feature>
<evidence type="ECO:0000313" key="6">
    <source>
        <dbReference type="EMBL" id="SAL97486.1"/>
    </source>
</evidence>
<dbReference type="InterPro" id="IPR036770">
    <property type="entry name" value="Ankyrin_rpt-contain_sf"/>
</dbReference>
<dbReference type="PANTHER" id="PTHR43828">
    <property type="entry name" value="ASPARAGINASE"/>
    <property type="match status" value="1"/>
</dbReference>
<evidence type="ECO:0000259" key="5">
    <source>
        <dbReference type="PROSITE" id="PS51299"/>
    </source>
</evidence>
<dbReference type="Proteomes" id="UP000078561">
    <property type="component" value="Unassembled WGS sequence"/>
</dbReference>
<keyword evidence="7" id="KW-1185">Reference proteome</keyword>
<dbReference type="GO" id="GO:0033309">
    <property type="term" value="C:SBF transcription complex"/>
    <property type="evidence" value="ECO:0007669"/>
    <property type="project" value="TreeGrafter"/>
</dbReference>
<feature type="domain" description="HTH APSES-type" evidence="5">
    <location>
        <begin position="6"/>
        <end position="114"/>
    </location>
</feature>
<feature type="region of interest" description="Disordered" evidence="4">
    <location>
        <begin position="112"/>
        <end position="150"/>
    </location>
</feature>
<sequence length="608" mass="67159">MAIPRIYTAVYSSIPVFEMVVNGIAVMRRRNDSYMNATQILKVAGIDKGKRTKILEREINPNEGEKVQGGYGKFQGTWTSLQTSIDLARRYQVYDLIQPMLEFDSATAGNIEEKGHLPSTKDQPSQLNPRKRDHSAFSVPSSSPAQQQGVYNDTTAATAHKKARIGTTIGPSSSNYSLEAKHRTILMSIFLSDDTANVSHLLQASEALDLNINLDEQGNTALHWAASLARVNTVEQLTMHGATIDRQNNLGETPLMRCVAATNSFDCDCFRKMLKYLDGSLFVSDHQHRTVLHHIALTVATEGRTNAALYYMHHLLYALEKATPPASPQVKTRLLNRQDDHGDTAVSIAAQLDCPRLIQLLVDAGADETSTNNIGLTPNDYADAAQPQDSSHKPHDTDQQAPMPSKRPSGPTQRNKEIMATMQKIVNTLDEDYGDAISTRETQLQQTKDQLHTTTQTLHDARKALEKRQADSQAFAEGQQKVRNLKQAMETSWSDLQHLVPDLDKAAVLAMDTTTIDTMTAVPIKTRIAAYEWNNAMLESAVAGLRAESMEKEMQCKRLIAACCGLALDKVDELVEPLTLAIESDPPDLDLARPLPASDFKPRSGYKA</sequence>
<dbReference type="STRING" id="4829.A0A168LTP7"/>
<name>A0A168LTP7_ABSGL</name>
<dbReference type="GO" id="GO:0001228">
    <property type="term" value="F:DNA-binding transcription activator activity, RNA polymerase II-specific"/>
    <property type="evidence" value="ECO:0007669"/>
    <property type="project" value="UniProtKB-ARBA"/>
</dbReference>
<dbReference type="EMBL" id="LT551811">
    <property type="protein sequence ID" value="SAL97486.1"/>
    <property type="molecule type" value="Genomic_DNA"/>
</dbReference>
<feature type="region of interest" description="Disordered" evidence="4">
    <location>
        <begin position="370"/>
        <end position="415"/>
    </location>
</feature>
<dbReference type="Pfam" id="PF12796">
    <property type="entry name" value="Ank_2"/>
    <property type="match status" value="1"/>
</dbReference>
<dbReference type="InterPro" id="IPR018004">
    <property type="entry name" value="KilA/APSES_HTH"/>
</dbReference>
<feature type="compositionally biased region" description="Polar residues" evidence="4">
    <location>
        <begin position="138"/>
        <end position="150"/>
    </location>
</feature>
<dbReference type="FunCoup" id="A0A168LTP7">
    <property type="interactions" value="239"/>
</dbReference>
<accession>A0A168LTP7</accession>
<evidence type="ECO:0000256" key="1">
    <source>
        <dbReference type="ARBA" id="ARBA00022737"/>
    </source>
</evidence>
<organism evidence="6">
    <name type="scientific">Absidia glauca</name>
    <name type="common">Pin mould</name>
    <dbReference type="NCBI Taxonomy" id="4829"/>
    <lineage>
        <taxon>Eukaryota</taxon>
        <taxon>Fungi</taxon>
        <taxon>Fungi incertae sedis</taxon>
        <taxon>Mucoromycota</taxon>
        <taxon>Mucoromycotina</taxon>
        <taxon>Mucoromycetes</taxon>
        <taxon>Mucorales</taxon>
        <taxon>Cunninghamellaceae</taxon>
        <taxon>Absidia</taxon>
    </lineage>
</organism>
<gene>
    <name evidence="6" type="primary">ABSGL_02983.1 scaffold 4097</name>
</gene>
<reference evidence="6" key="1">
    <citation type="submission" date="2016-04" db="EMBL/GenBank/DDBJ databases">
        <authorList>
            <person name="Evans L.H."/>
            <person name="Alamgir A."/>
            <person name="Owens N."/>
            <person name="Weber N.D."/>
            <person name="Virtaneva K."/>
            <person name="Barbian K."/>
            <person name="Babar A."/>
            <person name="Rosenke K."/>
        </authorList>
    </citation>
    <scope>NUCLEOTIDE SEQUENCE [LARGE SCALE GENOMIC DNA]</scope>
    <source>
        <strain evidence="6">CBS 101.48</strain>
    </source>
</reference>
<evidence type="ECO:0000256" key="3">
    <source>
        <dbReference type="PROSITE-ProRule" id="PRU00023"/>
    </source>
</evidence>
<evidence type="ECO:0000256" key="2">
    <source>
        <dbReference type="ARBA" id="ARBA00023043"/>
    </source>
</evidence>
<keyword evidence="2 3" id="KW-0040">ANK repeat</keyword>
<dbReference type="OrthoDB" id="6718656at2759"/>
<dbReference type="SUPFAM" id="SSF48403">
    <property type="entry name" value="Ankyrin repeat"/>
    <property type="match status" value="1"/>
</dbReference>
<evidence type="ECO:0000256" key="4">
    <source>
        <dbReference type="SAM" id="MobiDB-lite"/>
    </source>
</evidence>
<dbReference type="InterPro" id="IPR002110">
    <property type="entry name" value="Ankyrin_rpt"/>
</dbReference>
<dbReference type="Pfam" id="PF04383">
    <property type="entry name" value="KilA-N"/>
    <property type="match status" value="1"/>
</dbReference>
<dbReference type="InterPro" id="IPR051642">
    <property type="entry name" value="SWI6-like"/>
</dbReference>
<dbReference type="Gene3D" id="1.25.40.20">
    <property type="entry name" value="Ankyrin repeat-containing domain"/>
    <property type="match status" value="1"/>
</dbReference>
<keyword evidence="1" id="KW-0677">Repeat</keyword>
<evidence type="ECO:0000313" key="7">
    <source>
        <dbReference type="Proteomes" id="UP000078561"/>
    </source>
</evidence>
<dbReference type="AlphaFoldDB" id="A0A168LTP7"/>
<dbReference type="InParanoid" id="A0A168LTP7"/>
<dbReference type="OMA" id="WIPYDKA"/>
<feature type="repeat" description="ANK" evidence="3">
    <location>
        <begin position="341"/>
        <end position="373"/>
    </location>
</feature>
<dbReference type="PROSITE" id="PS50297">
    <property type="entry name" value="ANK_REP_REGION"/>
    <property type="match status" value="1"/>
</dbReference>
<dbReference type="SMART" id="SM00248">
    <property type="entry name" value="ANK"/>
    <property type="match status" value="4"/>
</dbReference>
<dbReference type="Gene3D" id="3.10.260.10">
    <property type="entry name" value="Transcription regulator HTH, APSES-type DNA-binding domain"/>
    <property type="match status" value="1"/>
</dbReference>
<dbReference type="PROSITE" id="PS51299">
    <property type="entry name" value="HTH_APSES"/>
    <property type="match status" value="1"/>
</dbReference>
<dbReference type="InterPro" id="IPR003163">
    <property type="entry name" value="Tscrpt_reg_HTH_APSES-type"/>
</dbReference>
<proteinExistence type="predicted"/>
<dbReference type="GO" id="GO:0003677">
    <property type="term" value="F:DNA binding"/>
    <property type="evidence" value="ECO:0007669"/>
    <property type="project" value="InterPro"/>
</dbReference>
<protein>
    <recommendedName>
        <fullName evidence="5">HTH APSES-type domain-containing protein</fullName>
    </recommendedName>
</protein>
<dbReference type="PROSITE" id="PS50088">
    <property type="entry name" value="ANK_REPEAT"/>
    <property type="match status" value="2"/>
</dbReference>
<dbReference type="SUPFAM" id="SSF54616">
    <property type="entry name" value="DNA-binding domain of Mlu1-box binding protein MBP1"/>
    <property type="match status" value="1"/>
</dbReference>